<feature type="transmembrane region" description="Helical" evidence="7">
    <location>
        <begin position="454"/>
        <end position="472"/>
    </location>
</feature>
<evidence type="ECO:0000256" key="7">
    <source>
        <dbReference type="SAM" id="Phobius"/>
    </source>
</evidence>
<evidence type="ECO:0000256" key="3">
    <source>
        <dbReference type="ARBA" id="ARBA00022475"/>
    </source>
</evidence>
<feature type="transmembrane region" description="Helical" evidence="7">
    <location>
        <begin position="203"/>
        <end position="225"/>
    </location>
</feature>
<feature type="transmembrane region" description="Helical" evidence="7">
    <location>
        <begin position="113"/>
        <end position="134"/>
    </location>
</feature>
<evidence type="ECO:0000256" key="4">
    <source>
        <dbReference type="ARBA" id="ARBA00022692"/>
    </source>
</evidence>
<name>A0A0M0L5U3_9BACI</name>
<feature type="transmembrane region" description="Helical" evidence="7">
    <location>
        <begin position="56"/>
        <end position="76"/>
    </location>
</feature>
<evidence type="ECO:0000259" key="8">
    <source>
        <dbReference type="PROSITE" id="PS50850"/>
    </source>
</evidence>
<keyword evidence="5 7" id="KW-1133">Transmembrane helix</keyword>
<dbReference type="InterPro" id="IPR011701">
    <property type="entry name" value="MFS"/>
</dbReference>
<feature type="transmembrane region" description="Helical" evidence="7">
    <location>
        <begin position="83"/>
        <end position="101"/>
    </location>
</feature>
<dbReference type="STRING" id="284581.AMD01_09075"/>
<keyword evidence="10" id="KW-1185">Reference proteome</keyword>
<comment type="subcellular location">
    <subcellularLocation>
        <location evidence="1">Cell membrane</location>
        <topology evidence="1">Multi-pass membrane protein</topology>
    </subcellularLocation>
</comment>
<dbReference type="NCBIfam" id="TIGR00711">
    <property type="entry name" value="efflux_EmrB"/>
    <property type="match status" value="1"/>
</dbReference>
<dbReference type="PATRIC" id="fig|284581.3.peg.1880"/>
<feature type="transmembrane region" description="Helical" evidence="7">
    <location>
        <begin position="304"/>
        <end position="326"/>
    </location>
</feature>
<accession>A0A0M0L5U3</accession>
<dbReference type="InterPro" id="IPR036259">
    <property type="entry name" value="MFS_trans_sf"/>
</dbReference>
<keyword evidence="2" id="KW-0813">Transport</keyword>
<dbReference type="PANTHER" id="PTHR42718">
    <property type="entry name" value="MAJOR FACILITATOR SUPERFAMILY MULTIDRUG TRANSPORTER MFSC"/>
    <property type="match status" value="1"/>
</dbReference>
<dbReference type="AlphaFoldDB" id="A0A0M0L5U3"/>
<keyword evidence="3" id="KW-1003">Cell membrane</keyword>
<keyword evidence="6 7" id="KW-0472">Membrane</keyword>
<dbReference type="Pfam" id="PF07690">
    <property type="entry name" value="MFS_1"/>
    <property type="match status" value="1"/>
</dbReference>
<evidence type="ECO:0000256" key="1">
    <source>
        <dbReference type="ARBA" id="ARBA00004651"/>
    </source>
</evidence>
<feature type="transmembrane region" description="Helical" evidence="7">
    <location>
        <begin position="363"/>
        <end position="381"/>
    </location>
</feature>
<feature type="domain" description="Major facilitator superfamily (MFS) profile" evidence="8">
    <location>
        <begin position="18"/>
        <end position="477"/>
    </location>
</feature>
<dbReference type="Gene3D" id="1.20.1250.20">
    <property type="entry name" value="MFS general substrate transporter like domains"/>
    <property type="match status" value="1"/>
</dbReference>
<evidence type="ECO:0000256" key="6">
    <source>
        <dbReference type="ARBA" id="ARBA00023136"/>
    </source>
</evidence>
<dbReference type="PROSITE" id="PS50850">
    <property type="entry name" value="MFS"/>
    <property type="match status" value="1"/>
</dbReference>
<dbReference type="PANTHER" id="PTHR42718:SF43">
    <property type="entry name" value="LINCOMYCIN RESISTANCE PROTEIN LMRB"/>
    <property type="match status" value="1"/>
</dbReference>
<comment type="caution">
    <text evidence="9">The sequence shown here is derived from an EMBL/GenBank/DDBJ whole genome shotgun (WGS) entry which is preliminary data.</text>
</comment>
<feature type="transmembrane region" description="Helical" evidence="7">
    <location>
        <begin position="338"/>
        <end position="357"/>
    </location>
</feature>
<evidence type="ECO:0000313" key="9">
    <source>
        <dbReference type="EMBL" id="KOO46023.1"/>
    </source>
</evidence>
<dbReference type="RefSeq" id="WP_053401086.1">
    <property type="nucleotide sequence ID" value="NZ_JAMAUM010000005.1"/>
</dbReference>
<dbReference type="EMBL" id="LILC01000013">
    <property type="protein sequence ID" value="KOO46023.1"/>
    <property type="molecule type" value="Genomic_DNA"/>
</dbReference>
<dbReference type="SUPFAM" id="SSF103473">
    <property type="entry name" value="MFS general substrate transporter"/>
    <property type="match status" value="1"/>
</dbReference>
<evidence type="ECO:0000256" key="2">
    <source>
        <dbReference type="ARBA" id="ARBA00022448"/>
    </source>
</evidence>
<feature type="transmembrane region" description="Helical" evidence="7">
    <location>
        <begin position="402"/>
        <end position="424"/>
    </location>
</feature>
<evidence type="ECO:0000256" key="5">
    <source>
        <dbReference type="ARBA" id="ARBA00022989"/>
    </source>
</evidence>
<keyword evidence="4 7" id="KW-0812">Transmembrane</keyword>
<dbReference type="Proteomes" id="UP000037558">
    <property type="component" value="Unassembled WGS sequence"/>
</dbReference>
<dbReference type="GO" id="GO:0005886">
    <property type="term" value="C:plasma membrane"/>
    <property type="evidence" value="ECO:0007669"/>
    <property type="project" value="UniProtKB-SubCell"/>
</dbReference>
<organism evidence="9 10">
    <name type="scientific">Priestia koreensis</name>
    <dbReference type="NCBI Taxonomy" id="284581"/>
    <lineage>
        <taxon>Bacteria</taxon>
        <taxon>Bacillati</taxon>
        <taxon>Bacillota</taxon>
        <taxon>Bacilli</taxon>
        <taxon>Bacillales</taxon>
        <taxon>Bacillaceae</taxon>
        <taxon>Priestia</taxon>
    </lineage>
</organism>
<feature type="transmembrane region" description="Helical" evidence="7">
    <location>
        <begin position="237"/>
        <end position="253"/>
    </location>
</feature>
<dbReference type="InterPro" id="IPR020846">
    <property type="entry name" value="MFS_dom"/>
</dbReference>
<dbReference type="PRINTS" id="PR01036">
    <property type="entry name" value="TCRTETB"/>
</dbReference>
<dbReference type="GO" id="GO:0022857">
    <property type="term" value="F:transmembrane transporter activity"/>
    <property type="evidence" value="ECO:0007669"/>
    <property type="project" value="InterPro"/>
</dbReference>
<dbReference type="CDD" id="cd17503">
    <property type="entry name" value="MFS_LmrB_MDR_like"/>
    <property type="match status" value="1"/>
</dbReference>
<dbReference type="Gene3D" id="1.20.1720.10">
    <property type="entry name" value="Multidrug resistance protein D"/>
    <property type="match status" value="1"/>
</dbReference>
<sequence>MDASATQHSQTQIKVLPIMIAFLMSGFIGLFSETALNMALADLMREFEIRETTVQWLTTGYLLVLGILVPVSGLLLQRFTTRQLFIAALSFSVVGTLVAALSPTFTFLMGARVIQAIGTGLLLPLMFNTILLIFPPEKRGAAMGMIGLVIMFAPAVGPTISGLIIEHLTWHWIFWISLPVLVFSLIFGIIYMQNVSETKTIKLDALSIVLSTIGFGGIVFGFSSAGEGDAGWLEPKVLISIGIGVLFLILFSLRQVSMDQPMINLKVFKYPMFTIGLVMIFICMMVILSSMLLLPIYLQGGLVLTGFVAGLLLLPGGVVNGLISPVMGRLFDKYGPKWLVIPGFIIISVVLWFFTTINTASTTAFIIVLHTCLMIGVAMVMMPAQTNGLNQLPKQFYPDGTAVMNTLQQIAGAIGTAVAASIMASGQKDYMATVKNPADPSVISASITAGTQHAFVFILTVAIIGFLGSLFIKRVNVKEVS</sequence>
<feature type="transmembrane region" description="Helical" evidence="7">
    <location>
        <begin position="146"/>
        <end position="165"/>
    </location>
</feature>
<dbReference type="OrthoDB" id="9816041at2"/>
<protein>
    <submittedName>
        <fullName evidence="9">Multidrug MFS transporter</fullName>
    </submittedName>
</protein>
<evidence type="ECO:0000313" key="10">
    <source>
        <dbReference type="Proteomes" id="UP000037558"/>
    </source>
</evidence>
<proteinExistence type="predicted"/>
<feature type="transmembrane region" description="Helical" evidence="7">
    <location>
        <begin position="15"/>
        <end position="36"/>
    </location>
</feature>
<gene>
    <name evidence="9" type="ORF">AMD01_09075</name>
</gene>
<dbReference type="InterPro" id="IPR004638">
    <property type="entry name" value="EmrB-like"/>
</dbReference>
<dbReference type="NCBIfam" id="NF000060">
    <property type="entry name" value="MFS_efflux_LmrB"/>
    <property type="match status" value="1"/>
</dbReference>
<feature type="transmembrane region" description="Helical" evidence="7">
    <location>
        <begin position="171"/>
        <end position="191"/>
    </location>
</feature>
<reference evidence="10" key="1">
    <citation type="submission" date="2015-08" db="EMBL/GenBank/DDBJ databases">
        <title>Fjat-14210 dsm16467.</title>
        <authorList>
            <person name="Liu B."/>
            <person name="Wang J."/>
            <person name="Zhu Y."/>
            <person name="Liu G."/>
            <person name="Chen Q."/>
            <person name="Chen Z."/>
            <person name="Lan J."/>
            <person name="Che J."/>
            <person name="Ge C."/>
            <person name="Shi H."/>
            <person name="Pan Z."/>
            <person name="Liu X."/>
        </authorList>
    </citation>
    <scope>NUCLEOTIDE SEQUENCE [LARGE SCALE GENOMIC DNA]</scope>
    <source>
        <strain evidence="10">DSM 16467</strain>
    </source>
</reference>
<feature type="transmembrane region" description="Helical" evidence="7">
    <location>
        <begin position="273"/>
        <end position="298"/>
    </location>
</feature>